<dbReference type="Proteomes" id="UP000281118">
    <property type="component" value="Unassembled WGS sequence"/>
</dbReference>
<gene>
    <name evidence="10" type="ORF">EJP67_27875</name>
</gene>
<feature type="signal peptide" evidence="8">
    <location>
        <begin position="1"/>
        <end position="26"/>
    </location>
</feature>
<evidence type="ECO:0000256" key="3">
    <source>
        <dbReference type="ARBA" id="ARBA00022558"/>
    </source>
</evidence>
<dbReference type="Gene3D" id="2.40.10.480">
    <property type="match status" value="1"/>
</dbReference>
<feature type="region of interest" description="Disordered" evidence="7">
    <location>
        <begin position="1320"/>
        <end position="1346"/>
    </location>
</feature>
<dbReference type="SMART" id="SM00564">
    <property type="entry name" value="PQQ"/>
    <property type="match status" value="2"/>
</dbReference>
<dbReference type="RefSeq" id="WP_126024985.1">
    <property type="nucleotide sequence ID" value="NZ_RXFT01000016.1"/>
</dbReference>
<evidence type="ECO:0000256" key="6">
    <source>
        <dbReference type="ARBA" id="ARBA00023263"/>
    </source>
</evidence>
<feature type="region of interest" description="Disordered" evidence="7">
    <location>
        <begin position="536"/>
        <end position="555"/>
    </location>
</feature>
<feature type="compositionally biased region" description="Polar residues" evidence="7">
    <location>
        <begin position="546"/>
        <end position="555"/>
    </location>
</feature>
<keyword evidence="8" id="KW-0732">Signal</keyword>
<keyword evidence="4" id="KW-0479">Metal-binding</keyword>
<protein>
    <recommendedName>
        <fullName evidence="9">PilY1 beta-propeller domain-containing protein</fullName>
    </recommendedName>
</protein>
<proteinExistence type="inferred from homology"/>
<evidence type="ECO:0000256" key="1">
    <source>
        <dbReference type="ARBA" id="ARBA00004561"/>
    </source>
</evidence>
<comment type="caution">
    <text evidence="10">The sequence shown here is derived from an EMBL/GenBank/DDBJ whole genome shotgun (WGS) entry which is preliminary data.</text>
</comment>
<dbReference type="GO" id="GO:0009289">
    <property type="term" value="C:pilus"/>
    <property type="evidence" value="ECO:0007669"/>
    <property type="project" value="UniProtKB-SubCell"/>
</dbReference>
<feature type="chain" id="PRO_5018778502" description="PilY1 beta-propeller domain-containing protein" evidence="8">
    <location>
        <begin position="27"/>
        <end position="1346"/>
    </location>
</feature>
<dbReference type="SUPFAM" id="SSF50998">
    <property type="entry name" value="Quinoprotein alcohol dehydrogenase-like"/>
    <property type="match status" value="1"/>
</dbReference>
<dbReference type="GO" id="GO:0046872">
    <property type="term" value="F:metal ion binding"/>
    <property type="evidence" value="ECO:0007669"/>
    <property type="project" value="UniProtKB-KW"/>
</dbReference>
<dbReference type="Pfam" id="PF05567">
    <property type="entry name" value="T4P_PilY1"/>
    <property type="match status" value="1"/>
</dbReference>
<dbReference type="OrthoDB" id="7156875at2"/>
<comment type="subcellular location">
    <subcellularLocation>
        <location evidence="1">Fimbrium</location>
    </subcellularLocation>
</comment>
<keyword evidence="3" id="KW-1029">Fimbrium biogenesis</keyword>
<sequence length="1346" mass="140799">MNKLLSGRWRSCMGVLALILAAPAFGALTDLATAPLETSSATLVKPNIMFILDNSGSMSSAYLPDWADDYSASSYPYLYRNSRFNGIYYDPSVTYTPPVNYAGTSYTSMTSANTSAWTKVPTDGFGIISTGTTDLTGTSTPATYYTFVPGEYCSSANLRTCNKQSAATTAYAYPAYLRWCTTSALSTCQAVYIDSTSAPATYKYPRYAGMSSTATIVVSGSSSTSIGGITVNGVQILSATTSASTSSTTVATSIVTAINNCTSSKTGNCGIAGYSASRSGSTVTITSPEGTDAYGYSPVVTQSGSMTATVTAFSGGTPGSWIQTTISSSTSTYAYPGTGARSTTRTDCTTNSTTCTYSEEMTNFANWWAYYHTRMQAMKSATTLAFSGLTSSYRVGYMTINKVSSSTDFLNIADNTTTSGGQKSLWYGKLLAAQASGTTPLRTALSNAGRYYAAKISSINGVATTDPMQYACQRNYTLLSTDGYWNETATPYKVDGTTAIGDQDSSESRPYLDGNAVSNTLADTAQYYYSTDLRSSSLSNATNSSGTDVSSNSYSNKRQNMVTSTIGLGASGYMLFDADYANATSGDYYDIANGTATSSTTQASGVCIWQSSGSCNWPTPVSNTQTAIDDLWHTAVNGRGSYYSASNAADIKTSLTNFLNTVDATTSSSAAVTQSAAVLTSTTAGYTFSTTYCSGKWFGELARYAVNSSTGVTSSTADWAESGAGSDCSSTSGSLTTTALLDNIGYASRTIFTYDASTATKLSFAWDSLTTTMQGYFKIASISSLSQLCSSGTSCLATASQVDSSTAGTTTGAGAVNLVNYLRGDRSNEGSTNTRYYRSRTHVLGDVVNSTPVYIKAPSRSYSDSGYASFKSANASRQGMVYVGANDGMLHAFNADTGAEAWAYIPSVLLPNMYKLADKNYASNHVYFVDGQITQADVYYNSAWHTIIIGGLGDGGRAYFALDVTDPSSPTVLWEFSSSSTLTPNLYDTDLGYTYGAPIITKLSDGTWAVVLSSGYNNVSDGDGKGHLWIRNAMTGALIKKIDNGMGSNASGSTVTGCSVLPCPSGLAKISGWTNSSTDNTTTQVYGGDLYGNLWRFDISALAASSGSATVQLLATLSNSSGTRQPITTAPELGLVNGQHVVFVGTGAYLGVTDITTSQVQSMYAIKDTLNGSSSTTAIYSNPRSNACSSSTVANCFIRLTLTDTSGVRTASSSVSYSTNFSTMYGWFVDMPESGERVDEDPVLSSGTLVYVSNTPSTSGACSTGGSSYINYVNYATGLTVSGAENAGVLLSSAGLSSSAALAITTSGKTVATTKDSTGAVTTTTIPTSSSSSTRRISWRRLTDGK</sequence>
<evidence type="ECO:0000256" key="7">
    <source>
        <dbReference type="SAM" id="MobiDB-lite"/>
    </source>
</evidence>
<evidence type="ECO:0000256" key="5">
    <source>
        <dbReference type="ARBA" id="ARBA00022837"/>
    </source>
</evidence>
<dbReference type="EMBL" id="RXFT01000016">
    <property type="protein sequence ID" value="RUR70882.1"/>
    <property type="molecule type" value="Genomic_DNA"/>
</dbReference>
<feature type="compositionally biased region" description="Low complexity" evidence="7">
    <location>
        <begin position="536"/>
        <end position="545"/>
    </location>
</feature>
<feature type="domain" description="PilY1 beta-propeller" evidence="9">
    <location>
        <begin position="844"/>
        <end position="1174"/>
    </location>
</feature>
<reference evidence="10 11" key="1">
    <citation type="submission" date="2018-12" db="EMBL/GenBank/DDBJ databases">
        <title>The genome sequences of Variovorax guangxiensis DSM 27352.</title>
        <authorList>
            <person name="Gao J."/>
            <person name="Sun J."/>
        </authorList>
    </citation>
    <scope>NUCLEOTIDE SEQUENCE [LARGE SCALE GENOMIC DNA]</scope>
    <source>
        <strain evidence="10 11">DSM 27352</strain>
    </source>
</reference>
<name>A0A3S0ZIG6_9BURK</name>
<comment type="similarity">
    <text evidence="2">Belongs to the PilY1 family.</text>
</comment>
<organism evidence="10 11">
    <name type="scientific">Variovorax guangxiensis</name>
    <dbReference type="NCBI Taxonomy" id="1775474"/>
    <lineage>
        <taxon>Bacteria</taxon>
        <taxon>Pseudomonadati</taxon>
        <taxon>Pseudomonadota</taxon>
        <taxon>Betaproteobacteria</taxon>
        <taxon>Burkholderiales</taxon>
        <taxon>Comamonadaceae</taxon>
        <taxon>Variovorax</taxon>
    </lineage>
</organism>
<feature type="compositionally biased region" description="Low complexity" evidence="7">
    <location>
        <begin position="1322"/>
        <end position="1336"/>
    </location>
</feature>
<dbReference type="InterPro" id="IPR018391">
    <property type="entry name" value="PQQ_b-propeller_rpt"/>
</dbReference>
<evidence type="ECO:0000256" key="4">
    <source>
        <dbReference type="ARBA" id="ARBA00022723"/>
    </source>
</evidence>
<evidence type="ECO:0000313" key="10">
    <source>
        <dbReference type="EMBL" id="RUR70882.1"/>
    </source>
</evidence>
<evidence type="ECO:0000256" key="8">
    <source>
        <dbReference type="SAM" id="SignalP"/>
    </source>
</evidence>
<keyword evidence="5" id="KW-0106">Calcium</keyword>
<evidence type="ECO:0000259" key="9">
    <source>
        <dbReference type="Pfam" id="PF05567"/>
    </source>
</evidence>
<accession>A0A3S0ZIG6</accession>
<dbReference type="InterPro" id="IPR011047">
    <property type="entry name" value="Quinoprotein_ADH-like_sf"/>
</dbReference>
<evidence type="ECO:0000313" key="11">
    <source>
        <dbReference type="Proteomes" id="UP000281118"/>
    </source>
</evidence>
<evidence type="ECO:0000256" key="2">
    <source>
        <dbReference type="ARBA" id="ARBA00008387"/>
    </source>
</evidence>
<keyword evidence="6" id="KW-0281">Fimbrium</keyword>
<dbReference type="InterPro" id="IPR008707">
    <property type="entry name" value="B-propeller_PilY1"/>
</dbReference>